<dbReference type="STRING" id="1448308.A0A2T2NW48"/>
<gene>
    <name evidence="2" type="ORF">BS50DRAFT_292124</name>
</gene>
<dbReference type="Pfam" id="PF06985">
    <property type="entry name" value="HET"/>
    <property type="match status" value="1"/>
</dbReference>
<reference evidence="2 3" key="1">
    <citation type="journal article" date="2018" name="Front. Microbiol.">
        <title>Genome-Wide Analysis of Corynespora cassiicola Leaf Fall Disease Putative Effectors.</title>
        <authorList>
            <person name="Lopez D."/>
            <person name="Ribeiro S."/>
            <person name="Label P."/>
            <person name="Fumanal B."/>
            <person name="Venisse J.S."/>
            <person name="Kohler A."/>
            <person name="de Oliveira R.R."/>
            <person name="Labutti K."/>
            <person name="Lipzen A."/>
            <person name="Lail K."/>
            <person name="Bauer D."/>
            <person name="Ohm R.A."/>
            <person name="Barry K.W."/>
            <person name="Spatafora J."/>
            <person name="Grigoriev I.V."/>
            <person name="Martin F.M."/>
            <person name="Pujade-Renaud V."/>
        </authorList>
    </citation>
    <scope>NUCLEOTIDE SEQUENCE [LARGE SCALE GENOMIC DNA]</scope>
    <source>
        <strain evidence="2 3">Philippines</strain>
    </source>
</reference>
<keyword evidence="3" id="KW-1185">Reference proteome</keyword>
<evidence type="ECO:0000313" key="2">
    <source>
        <dbReference type="EMBL" id="PSN69620.1"/>
    </source>
</evidence>
<sequence length="756" mass="86219">MLPSETRTIVLSSPLLQTGLIFRGTIPGYDEDNVEKHSEELQKISESSSEMEDICTECQNYGLEYLHLLECPAEPNSWDSRSRKFGLLKGFDPQCSMCSLFKSVLPEDRAGPFELHWIAYGVFQRKDSHLSMDNQRSYLTPGVIAVPSKRIHEYWREPWVYGIILPCRASSESSLPVARARILDQASINYGIPRYWIDRCDYYHGTNCVEKSSSLDVLFVIDCYERRLVKAAEGYMYVALSYVWGTDATNTTPGFEPDSLPTLITDSMAVTLGLGYRYLWVDRYCIPQTNDHVRHEQIRNMDKIYAHAQVTIIAACSLDASVGLTRVSIPAKSLQTSARIGSNMFARVRMNAKKDVQGSKWNSRGWTYQEGLLSTRRLVFTTETIYFQCGGGFYFGACHTEMVDVPFECGSTLSLDPRSLIFPGSSSETHRIWELIEEYSQKTLSFESDKLDAFAGILNKYENHPNRVFNHIWGVPIFADMTHRKFDTVHLDDGSEHELRFHISYAEKIAHGLVWENHGEIQTPGFPTWSWASCSGPISGPVSDLLNNTLEITLNLKDSRKLRMDGHYLYRMESFLQSELKMGLSIRSWVCTVQFFPESNLGNETGYWACFRTEDGRLLRTLVKTSPGLERVGSSACEAIFLGVSGLSSGKKLEYVFLVVIRRGDGYIRLTTLRFGSCESEIREAYNMTGEESMPRERAREFKTVVINDNFDWEVFMDNNGGDAIDKHLGGIWQSWWLMMPVLNEMILTWKEITVQ</sequence>
<dbReference type="OrthoDB" id="5428863at2759"/>
<name>A0A2T2NW48_CORCC</name>
<dbReference type="Proteomes" id="UP000240883">
    <property type="component" value="Unassembled WGS sequence"/>
</dbReference>
<protein>
    <submittedName>
        <fullName evidence="2">HET-domain-containing protein</fullName>
    </submittedName>
</protein>
<dbReference type="PANTHER" id="PTHR33112:SF1">
    <property type="entry name" value="HETEROKARYON INCOMPATIBILITY DOMAIN-CONTAINING PROTEIN"/>
    <property type="match status" value="1"/>
</dbReference>
<dbReference type="InterPro" id="IPR010730">
    <property type="entry name" value="HET"/>
</dbReference>
<dbReference type="AlphaFoldDB" id="A0A2T2NW48"/>
<proteinExistence type="predicted"/>
<evidence type="ECO:0000259" key="1">
    <source>
        <dbReference type="Pfam" id="PF06985"/>
    </source>
</evidence>
<evidence type="ECO:0000313" key="3">
    <source>
        <dbReference type="Proteomes" id="UP000240883"/>
    </source>
</evidence>
<accession>A0A2T2NW48</accession>
<feature type="domain" description="Heterokaryon incompatibility" evidence="1">
    <location>
        <begin position="237"/>
        <end position="370"/>
    </location>
</feature>
<dbReference type="EMBL" id="KZ678132">
    <property type="protein sequence ID" value="PSN69620.1"/>
    <property type="molecule type" value="Genomic_DNA"/>
</dbReference>
<dbReference type="PANTHER" id="PTHR33112">
    <property type="entry name" value="DOMAIN PROTEIN, PUTATIVE-RELATED"/>
    <property type="match status" value="1"/>
</dbReference>
<organism evidence="2 3">
    <name type="scientific">Corynespora cassiicola Philippines</name>
    <dbReference type="NCBI Taxonomy" id="1448308"/>
    <lineage>
        <taxon>Eukaryota</taxon>
        <taxon>Fungi</taxon>
        <taxon>Dikarya</taxon>
        <taxon>Ascomycota</taxon>
        <taxon>Pezizomycotina</taxon>
        <taxon>Dothideomycetes</taxon>
        <taxon>Pleosporomycetidae</taxon>
        <taxon>Pleosporales</taxon>
        <taxon>Corynesporascaceae</taxon>
        <taxon>Corynespora</taxon>
    </lineage>
</organism>